<reference evidence="2" key="1">
    <citation type="journal article" date="2021" name="IMA Fungus">
        <title>Genomic characterization of three marine fungi, including Emericellopsis atlantica sp. nov. with signatures of a generalist lifestyle and marine biomass degradation.</title>
        <authorList>
            <person name="Hagestad O.C."/>
            <person name="Hou L."/>
            <person name="Andersen J.H."/>
            <person name="Hansen E.H."/>
            <person name="Altermark B."/>
            <person name="Li C."/>
            <person name="Kuhnert E."/>
            <person name="Cox R.J."/>
            <person name="Crous P.W."/>
            <person name="Spatafora J.W."/>
            <person name="Lail K."/>
            <person name="Amirebrahimi M."/>
            <person name="Lipzen A."/>
            <person name="Pangilinan J."/>
            <person name="Andreopoulos W."/>
            <person name="Hayes R.D."/>
            <person name="Ng V."/>
            <person name="Grigoriev I.V."/>
            <person name="Jackson S.A."/>
            <person name="Sutton T.D.S."/>
            <person name="Dobson A.D.W."/>
            <person name="Rama T."/>
        </authorList>
    </citation>
    <scope>NUCLEOTIDE SEQUENCE</scope>
    <source>
        <strain evidence="2">TRa018bII</strain>
    </source>
</reference>
<dbReference type="AlphaFoldDB" id="A0A9P8C254"/>
<dbReference type="Proteomes" id="UP000824998">
    <property type="component" value="Unassembled WGS sequence"/>
</dbReference>
<organism evidence="2 3">
    <name type="scientific">Amylocarpus encephaloides</name>
    <dbReference type="NCBI Taxonomy" id="45428"/>
    <lineage>
        <taxon>Eukaryota</taxon>
        <taxon>Fungi</taxon>
        <taxon>Dikarya</taxon>
        <taxon>Ascomycota</taxon>
        <taxon>Pezizomycotina</taxon>
        <taxon>Leotiomycetes</taxon>
        <taxon>Helotiales</taxon>
        <taxon>Helotiales incertae sedis</taxon>
        <taxon>Amylocarpus</taxon>
    </lineage>
</organism>
<name>A0A9P8C254_9HELO</name>
<protein>
    <submittedName>
        <fullName evidence="2">Uncharacterized protein</fullName>
    </submittedName>
</protein>
<evidence type="ECO:0000256" key="1">
    <source>
        <dbReference type="SAM" id="MobiDB-lite"/>
    </source>
</evidence>
<feature type="compositionally biased region" description="Basic and acidic residues" evidence="1">
    <location>
        <begin position="79"/>
        <end position="89"/>
    </location>
</feature>
<sequence>MAPECLQSLKDAGCRMLVDELRAIHHNGRLNLYLPQANPYLGGVASDKIVKWLDELPMVLVDTQWPPAPSHHGRARSSHTKDHERHGRSDLWTGASETTIRGRSTASRSPSPRKHMGRIPAACQSVSQSPPRRLSLEKPIPRDTLEPWEDIVDSSICPFDSLSVGGSCDSVVMARSILTILQAPKEPNIYPDCTEHPTISPGGDQKSTRSDLVEASNGPVPGPSNYLSERSPAIAKPAPEVLDLRALLL</sequence>
<feature type="region of interest" description="Disordered" evidence="1">
    <location>
        <begin position="189"/>
        <end position="232"/>
    </location>
</feature>
<evidence type="ECO:0000313" key="3">
    <source>
        <dbReference type="Proteomes" id="UP000824998"/>
    </source>
</evidence>
<gene>
    <name evidence="2" type="ORF">BJ875DRAFT_487321</name>
</gene>
<accession>A0A9P8C254</accession>
<dbReference type="EMBL" id="MU251623">
    <property type="protein sequence ID" value="KAG9231118.1"/>
    <property type="molecule type" value="Genomic_DNA"/>
</dbReference>
<keyword evidence="3" id="KW-1185">Reference proteome</keyword>
<evidence type="ECO:0000313" key="2">
    <source>
        <dbReference type="EMBL" id="KAG9231118.1"/>
    </source>
</evidence>
<feature type="compositionally biased region" description="Polar residues" evidence="1">
    <location>
        <begin position="95"/>
        <end position="110"/>
    </location>
</feature>
<feature type="region of interest" description="Disordered" evidence="1">
    <location>
        <begin position="64"/>
        <end position="138"/>
    </location>
</feature>
<comment type="caution">
    <text evidence="2">The sequence shown here is derived from an EMBL/GenBank/DDBJ whole genome shotgun (WGS) entry which is preliminary data.</text>
</comment>
<proteinExistence type="predicted"/>